<dbReference type="HOGENOM" id="CLU_116614_0_0_5"/>
<evidence type="ECO:0000313" key="2">
    <source>
        <dbReference type="EMBL" id="ADE40680.1"/>
    </source>
</evidence>
<dbReference type="eggNOG" id="ENOG5031TIF">
    <property type="taxonomic scope" value="Bacteria"/>
</dbReference>
<dbReference type="AlphaFoldDB" id="D5BQG2"/>
<evidence type="ECO:0000313" key="3">
    <source>
        <dbReference type="Proteomes" id="UP000007460"/>
    </source>
</evidence>
<dbReference type="KEGG" id="apb:SAR116_2437"/>
<organism evidence="2 3">
    <name type="scientific">Puniceispirillum marinum (strain IMCC1322)</name>
    <dbReference type="NCBI Taxonomy" id="488538"/>
    <lineage>
        <taxon>Bacteria</taxon>
        <taxon>Pseudomonadati</taxon>
        <taxon>Pseudomonadota</taxon>
        <taxon>Alphaproteobacteria</taxon>
        <taxon>Candidatus Puniceispirillales</taxon>
        <taxon>Candidatus Puniceispirillaceae</taxon>
        <taxon>Candidatus Puniceispirillum</taxon>
    </lineage>
</organism>
<dbReference type="Proteomes" id="UP000007460">
    <property type="component" value="Chromosome"/>
</dbReference>
<dbReference type="InterPro" id="IPR021329">
    <property type="entry name" value="DUF2938"/>
</dbReference>
<keyword evidence="1" id="KW-1133">Transmembrane helix</keyword>
<keyword evidence="3" id="KW-1185">Reference proteome</keyword>
<evidence type="ECO:0000256" key="1">
    <source>
        <dbReference type="SAM" id="Phobius"/>
    </source>
</evidence>
<keyword evidence="1" id="KW-0472">Membrane</keyword>
<dbReference type="STRING" id="488538.SAR116_2437"/>
<feature type="transmembrane region" description="Helical" evidence="1">
    <location>
        <begin position="103"/>
        <end position="126"/>
    </location>
</feature>
<dbReference type="EMBL" id="CP001751">
    <property type="protein sequence ID" value="ADE40680.1"/>
    <property type="molecule type" value="Genomic_DNA"/>
</dbReference>
<dbReference type="Pfam" id="PF11158">
    <property type="entry name" value="DUF2938"/>
    <property type="match status" value="1"/>
</dbReference>
<feature type="transmembrane region" description="Helical" evidence="1">
    <location>
        <begin position="73"/>
        <end position="91"/>
    </location>
</feature>
<gene>
    <name evidence="2" type="ordered locus">SAR116_2437</name>
</gene>
<keyword evidence="1" id="KW-0812">Transmembrane</keyword>
<evidence type="ECO:0008006" key="4">
    <source>
        <dbReference type="Google" id="ProtNLM"/>
    </source>
</evidence>
<protein>
    <recommendedName>
        <fullName evidence="4">DUF2938 domain-containing protein</fullName>
    </recommendedName>
</protein>
<accession>D5BQG2</accession>
<feature type="transmembrane region" description="Helical" evidence="1">
    <location>
        <begin position="33"/>
        <end position="53"/>
    </location>
</feature>
<feature type="transmembrane region" description="Helical" evidence="1">
    <location>
        <begin position="138"/>
        <end position="158"/>
    </location>
</feature>
<name>D5BQG2_PUNMI</name>
<dbReference type="RefSeq" id="WP_013047306.1">
    <property type="nucleotide sequence ID" value="NC_014010.1"/>
</dbReference>
<reference evidence="2 3" key="1">
    <citation type="journal article" date="2010" name="J. Bacteriol.">
        <title>Complete genome sequence of "Candidatus Puniceispirillum marinum" IMCC1322, a representative of the SAR116 clade in the Alphaproteobacteria.</title>
        <authorList>
            <person name="Oh H.M."/>
            <person name="Kwon K.K."/>
            <person name="Kang I."/>
            <person name="Kang S.G."/>
            <person name="Lee J.H."/>
            <person name="Kim S.J."/>
            <person name="Cho J.C."/>
        </authorList>
    </citation>
    <scope>NUCLEOTIDE SEQUENCE [LARGE SCALE GENOMIC DNA]</scope>
    <source>
        <strain evidence="2 3">IMCC1322</strain>
    </source>
</reference>
<proteinExistence type="predicted"/>
<dbReference type="OrthoDB" id="9812539at2"/>
<sequence length="160" mass="17294">MSIFLTIFLAGVFACIILDLWQIGLQRLVGIPATNWGVVGRWLIVGLGTGRFVNDQLDDTATIKNEAAAGWTLHYAVSIGYGVIYAVLMYQTPWFGTTWLDGIYFGAASVVVPWFIFLPCMGKGILARKTPNPVKVCGLALAAHIIFGVAMAFGFGLFGT</sequence>